<dbReference type="EMBL" id="CP019937">
    <property type="protein sequence ID" value="ARO14249.1"/>
    <property type="molecule type" value="Genomic_DNA"/>
</dbReference>
<dbReference type="GO" id="GO:0016740">
    <property type="term" value="F:transferase activity"/>
    <property type="evidence" value="ECO:0007669"/>
    <property type="project" value="UniProtKB-KW"/>
</dbReference>
<dbReference type="AlphaFoldDB" id="A0A1W6NYI9"/>
<keyword evidence="3" id="KW-1185">Reference proteome</keyword>
<evidence type="ECO:0000313" key="3">
    <source>
        <dbReference type="Proteomes" id="UP000242447"/>
    </source>
</evidence>
<dbReference type="InterPro" id="IPR036890">
    <property type="entry name" value="HATPase_C_sf"/>
</dbReference>
<dbReference type="RefSeq" id="WP_085785829.1">
    <property type="nucleotide sequence ID" value="NZ_CP019937.1"/>
</dbReference>
<proteinExistence type="predicted"/>
<protein>
    <submittedName>
        <fullName evidence="2">Histidine phosphotransferase ChpT</fullName>
    </submittedName>
</protein>
<dbReference type="STRING" id="92947.BVG79_00897"/>
<evidence type="ECO:0000259" key="1">
    <source>
        <dbReference type="Pfam" id="PF10090"/>
    </source>
</evidence>
<dbReference type="Proteomes" id="UP000242447">
    <property type="component" value="Chromosome"/>
</dbReference>
<organism evidence="2 3">
    <name type="scientific">Ketogulonicigenium robustum</name>
    <dbReference type="NCBI Taxonomy" id="92947"/>
    <lineage>
        <taxon>Bacteria</taxon>
        <taxon>Pseudomonadati</taxon>
        <taxon>Pseudomonadota</taxon>
        <taxon>Alphaproteobacteria</taxon>
        <taxon>Rhodobacterales</taxon>
        <taxon>Roseobacteraceae</taxon>
        <taxon>Ketogulonicigenium</taxon>
    </lineage>
</organism>
<dbReference type="InterPro" id="IPR018762">
    <property type="entry name" value="ChpT_C"/>
</dbReference>
<dbReference type="Gene3D" id="1.10.287.130">
    <property type="match status" value="1"/>
</dbReference>
<reference evidence="2 3" key="1">
    <citation type="submission" date="2017-02" db="EMBL/GenBank/DDBJ databases">
        <title>Ketogulonicigenium robustum SPU B003 Genome sequencing and assembly.</title>
        <authorList>
            <person name="Li Y."/>
            <person name="Liu L."/>
            <person name="Wang C."/>
            <person name="Zhang M."/>
            <person name="Zhang T."/>
            <person name="Zhang Y."/>
        </authorList>
    </citation>
    <scope>NUCLEOTIDE SEQUENCE [LARGE SCALE GENOMIC DNA]</scope>
    <source>
        <strain evidence="2 3">SPU_B003</strain>
    </source>
</reference>
<dbReference type="OrthoDB" id="9803702at2"/>
<dbReference type="KEGG" id="kro:BVG79_00897"/>
<name>A0A1W6NYI9_9RHOB</name>
<keyword evidence="2" id="KW-0808">Transferase</keyword>
<accession>A0A1W6NYI9</accession>
<feature type="domain" description="Histidine phosphotransferase ChpT C-terminal" evidence="1">
    <location>
        <begin position="73"/>
        <end position="187"/>
    </location>
</feature>
<dbReference type="Gene3D" id="3.30.565.10">
    <property type="entry name" value="Histidine kinase-like ATPase, C-terminal domain"/>
    <property type="match status" value="1"/>
</dbReference>
<evidence type="ECO:0000313" key="2">
    <source>
        <dbReference type="EMBL" id="ARO14249.1"/>
    </source>
</evidence>
<sequence>MQADLTALITSRISHDLFNPLGAISNGVELLGLVSPSPELDLISDSVKSATARLQMLRIAFGPAGSGEISVRDWTGILAGLAAGGRSKYTHAGTKPLPRNEAKVLALLALCCDSSLPYGGEVSFTPRTGGGWAVRATGREVRFNANLWACATGLSPREPIEPAQVQFLLVPTATTAIGRTLMITNTATTLDLQV</sequence>
<gene>
    <name evidence="2" type="primary">chpT</name>
    <name evidence="2" type="ORF">BVG79_00897</name>
</gene>
<dbReference type="Pfam" id="PF10090">
    <property type="entry name" value="HPTransfase"/>
    <property type="match status" value="1"/>
</dbReference>